<accession>A0ABY5S156</accession>
<evidence type="ECO:0000313" key="2">
    <source>
        <dbReference type="Proteomes" id="UP001057877"/>
    </source>
</evidence>
<dbReference type="RefSeq" id="WP_258383675.1">
    <property type="nucleotide sequence ID" value="NZ_CP091430.1"/>
</dbReference>
<reference evidence="1" key="1">
    <citation type="submission" date="2022-01" db="EMBL/GenBank/DDBJ databases">
        <title>Paenibacillus spongiae sp. nov., isolated from marine sponge.</title>
        <authorList>
            <person name="Li Z."/>
            <person name="Zhang M."/>
        </authorList>
    </citation>
    <scope>NUCLEOTIDE SEQUENCE</scope>
    <source>
        <strain evidence="1">PHS-Z3</strain>
    </source>
</reference>
<sequence length="218" mass="24351">MKEFQALLSQKVIIDISGKVRLSGILVDAGSDIIVLLHQERYLYIPLNHVHQVMPDLSKNEDNASAAYSPMKYENDQISLKDILRQAAGLFVELNVSGHVPLHGYMIAVQSDYLVLYSPIFKHIHISLQHLKWLIPYPANHVPYSQDSKVIAAKPLNALIPSTFGELCKNAEGKLAVFDLGHTIGFIQQVNTGTITFVDANGNPMIWNVEHLKSLYLP</sequence>
<protein>
    <submittedName>
        <fullName evidence="1">DUF2642 domain-containing protein</fullName>
    </submittedName>
</protein>
<evidence type="ECO:0000313" key="1">
    <source>
        <dbReference type="EMBL" id="UVI27587.1"/>
    </source>
</evidence>
<organism evidence="1 2">
    <name type="scientific">Paenibacillus spongiae</name>
    <dbReference type="NCBI Taxonomy" id="2909671"/>
    <lineage>
        <taxon>Bacteria</taxon>
        <taxon>Bacillati</taxon>
        <taxon>Bacillota</taxon>
        <taxon>Bacilli</taxon>
        <taxon>Bacillales</taxon>
        <taxon>Paenibacillaceae</taxon>
        <taxon>Paenibacillus</taxon>
    </lineage>
</organism>
<name>A0ABY5S156_9BACL</name>
<dbReference type="EMBL" id="CP091430">
    <property type="protein sequence ID" value="UVI27587.1"/>
    <property type="molecule type" value="Genomic_DNA"/>
</dbReference>
<gene>
    <name evidence="1" type="ORF">L1F29_19155</name>
</gene>
<proteinExistence type="predicted"/>
<dbReference type="Proteomes" id="UP001057877">
    <property type="component" value="Chromosome"/>
</dbReference>
<keyword evidence="2" id="KW-1185">Reference proteome</keyword>